<dbReference type="GO" id="GO:0016757">
    <property type="term" value="F:glycosyltransferase activity"/>
    <property type="evidence" value="ECO:0007669"/>
    <property type="project" value="UniProtKB-KW"/>
</dbReference>
<reference evidence="10" key="1">
    <citation type="journal article" date="2019" name="Int. J. Syst. Evol. Microbiol.">
        <title>The Global Catalogue of Microorganisms (GCM) 10K type strain sequencing project: providing services to taxonomists for standard genome sequencing and annotation.</title>
        <authorList>
            <consortium name="The Broad Institute Genomics Platform"/>
            <consortium name="The Broad Institute Genome Sequencing Center for Infectious Disease"/>
            <person name="Wu L."/>
            <person name="Ma J."/>
        </authorList>
    </citation>
    <scope>NUCLEOTIDE SEQUENCE [LARGE SCALE GENOMIC DNA]</scope>
    <source>
        <strain evidence="10">CCUG 42001</strain>
    </source>
</reference>
<evidence type="ECO:0000256" key="2">
    <source>
        <dbReference type="ARBA" id="ARBA00022475"/>
    </source>
</evidence>
<keyword evidence="10" id="KW-1185">Reference proteome</keyword>
<feature type="transmembrane region" description="Helical" evidence="8">
    <location>
        <begin position="313"/>
        <end position="336"/>
    </location>
</feature>
<keyword evidence="6 8" id="KW-1133">Transmembrane helix</keyword>
<dbReference type="Proteomes" id="UP001596267">
    <property type="component" value="Unassembled WGS sequence"/>
</dbReference>
<evidence type="ECO:0000256" key="7">
    <source>
        <dbReference type="ARBA" id="ARBA00023136"/>
    </source>
</evidence>
<evidence type="ECO:0000313" key="9">
    <source>
        <dbReference type="EMBL" id="MFC6385935.1"/>
    </source>
</evidence>
<keyword evidence="2" id="KW-1003">Cell membrane</keyword>
<comment type="caution">
    <text evidence="9">The sequence shown here is derived from an EMBL/GenBank/DDBJ whole genome shotgun (WGS) entry which is preliminary data.</text>
</comment>
<dbReference type="EMBL" id="JBHSTQ010000003">
    <property type="protein sequence ID" value="MFC6385935.1"/>
    <property type="molecule type" value="Genomic_DNA"/>
</dbReference>
<evidence type="ECO:0000256" key="6">
    <source>
        <dbReference type="ARBA" id="ARBA00022989"/>
    </source>
</evidence>
<evidence type="ECO:0000256" key="8">
    <source>
        <dbReference type="SAM" id="Phobius"/>
    </source>
</evidence>
<comment type="subcellular location">
    <subcellularLocation>
        <location evidence="1">Cell membrane</location>
        <topology evidence="1">Multi-pass membrane protein</topology>
    </subcellularLocation>
</comment>
<organism evidence="9 10">
    <name type="scientific">Sporolactobacillus kofuensis</name>
    <dbReference type="NCBI Taxonomy" id="269672"/>
    <lineage>
        <taxon>Bacteria</taxon>
        <taxon>Bacillati</taxon>
        <taxon>Bacillota</taxon>
        <taxon>Bacilli</taxon>
        <taxon>Bacillales</taxon>
        <taxon>Sporolactobacillaceae</taxon>
        <taxon>Sporolactobacillus</taxon>
    </lineage>
</organism>
<feature type="transmembrane region" description="Helical" evidence="8">
    <location>
        <begin position="373"/>
        <end position="396"/>
    </location>
</feature>
<feature type="transmembrane region" description="Helical" evidence="8">
    <location>
        <begin position="228"/>
        <end position="248"/>
    </location>
</feature>
<feature type="transmembrane region" description="Helical" evidence="8">
    <location>
        <begin position="188"/>
        <end position="204"/>
    </location>
</feature>
<dbReference type="EC" id="2.4.-.-" evidence="9"/>
<name>A0ABW1WCV4_9BACL</name>
<evidence type="ECO:0000313" key="10">
    <source>
        <dbReference type="Proteomes" id="UP001596267"/>
    </source>
</evidence>
<evidence type="ECO:0000256" key="3">
    <source>
        <dbReference type="ARBA" id="ARBA00022676"/>
    </source>
</evidence>
<dbReference type="RefSeq" id="WP_253052369.1">
    <property type="nucleotide sequence ID" value="NZ_JAMXWN010000002.1"/>
</dbReference>
<dbReference type="PANTHER" id="PTHR33908:SF11">
    <property type="entry name" value="MEMBRANE PROTEIN"/>
    <property type="match status" value="1"/>
</dbReference>
<feature type="transmembrane region" description="Helical" evidence="8">
    <location>
        <begin position="89"/>
        <end position="111"/>
    </location>
</feature>
<keyword evidence="3 9" id="KW-0328">Glycosyltransferase</keyword>
<feature type="transmembrane region" description="Helical" evidence="8">
    <location>
        <begin position="342"/>
        <end position="361"/>
    </location>
</feature>
<dbReference type="PANTHER" id="PTHR33908">
    <property type="entry name" value="MANNOSYLTRANSFERASE YKCB-RELATED"/>
    <property type="match status" value="1"/>
</dbReference>
<sequence>MMVKNKRIPYYFGIALFIIEVSFGIWMAHWNHFVPGDAVSRVANAYYVLFSHDPHLGAIGFVWNPLPSLLMIPILLLTPLCKALASEGIAGIILTSLFAAFTAVLLFKSLLRRKQPFLFSFAIVLLFSFNPFLFLYGANGMSEMLFIYFIMFCVIAFVDWMDEKRSVASMIMIGFALALAFLTRYESILFGAALALSLLIIIWSKRNKEEAAVYGITYTYNKWEASEWLALLPVIYTGIIWIVLNWVIMGDGLFFLRSNYSNLAQSEGLSKNPTIGPVIGHYGATLLFVLERSIPFLLPLLTILMIRIIRRRVFSAGFLCLILLVLSIPVMQIYMLDKGASYGWLRFFVYPFVITLAWLPYELQKLKEQAKHLYILGGCVTLILLSASAYATGYAMNNERLAPEEYQAIHYNQSPTYFSNRLSLHIADDLDQLLHKHKHASLLVDSFNGFQIILDMKQTNQLIITSDLDFKKKLNNPVKEKVTYILIPKPEGVATLNAVNEHYKNFYYKGADFAKLDKTYDDQWRLYRVVNPEKGKR</sequence>
<keyword evidence="7 8" id="KW-0472">Membrane</keyword>
<feature type="transmembrane region" description="Helical" evidence="8">
    <location>
        <begin position="145"/>
        <end position="161"/>
    </location>
</feature>
<feature type="transmembrane region" description="Helical" evidence="8">
    <location>
        <begin position="56"/>
        <end position="77"/>
    </location>
</feature>
<keyword evidence="4 9" id="KW-0808">Transferase</keyword>
<accession>A0ABW1WCV4</accession>
<evidence type="ECO:0000256" key="5">
    <source>
        <dbReference type="ARBA" id="ARBA00022692"/>
    </source>
</evidence>
<feature type="transmembrane region" description="Helical" evidence="8">
    <location>
        <begin position="117"/>
        <end position="138"/>
    </location>
</feature>
<proteinExistence type="predicted"/>
<dbReference type="InterPro" id="IPR050297">
    <property type="entry name" value="LipidA_mod_glycosyltrf_83"/>
</dbReference>
<keyword evidence="5 8" id="KW-0812">Transmembrane</keyword>
<feature type="transmembrane region" description="Helical" evidence="8">
    <location>
        <begin position="12"/>
        <end position="30"/>
    </location>
</feature>
<evidence type="ECO:0000256" key="4">
    <source>
        <dbReference type="ARBA" id="ARBA00022679"/>
    </source>
</evidence>
<gene>
    <name evidence="9" type="ORF">ACFP7A_04905</name>
</gene>
<evidence type="ECO:0000256" key="1">
    <source>
        <dbReference type="ARBA" id="ARBA00004651"/>
    </source>
</evidence>
<protein>
    <submittedName>
        <fullName evidence="9">ArnT family glycosyltransferase</fullName>
        <ecNumber evidence="9">2.4.-.-</ecNumber>
    </submittedName>
</protein>